<keyword evidence="3" id="KW-1185">Reference proteome</keyword>
<dbReference type="Proteomes" id="UP000299102">
    <property type="component" value="Unassembled WGS sequence"/>
</dbReference>
<organism evidence="2 3">
    <name type="scientific">Eumeta variegata</name>
    <name type="common">Bagworm moth</name>
    <name type="synonym">Eumeta japonica</name>
    <dbReference type="NCBI Taxonomy" id="151549"/>
    <lineage>
        <taxon>Eukaryota</taxon>
        <taxon>Metazoa</taxon>
        <taxon>Ecdysozoa</taxon>
        <taxon>Arthropoda</taxon>
        <taxon>Hexapoda</taxon>
        <taxon>Insecta</taxon>
        <taxon>Pterygota</taxon>
        <taxon>Neoptera</taxon>
        <taxon>Endopterygota</taxon>
        <taxon>Lepidoptera</taxon>
        <taxon>Glossata</taxon>
        <taxon>Ditrysia</taxon>
        <taxon>Tineoidea</taxon>
        <taxon>Psychidae</taxon>
        <taxon>Oiketicinae</taxon>
        <taxon>Eumeta</taxon>
    </lineage>
</organism>
<gene>
    <name evidence="2" type="ORF">EVAR_63846_1</name>
</gene>
<evidence type="ECO:0000313" key="2">
    <source>
        <dbReference type="EMBL" id="GBP81641.1"/>
    </source>
</evidence>
<evidence type="ECO:0000256" key="1">
    <source>
        <dbReference type="SAM" id="MobiDB-lite"/>
    </source>
</evidence>
<dbReference type="EMBL" id="BGZK01001522">
    <property type="protein sequence ID" value="GBP81641.1"/>
    <property type="molecule type" value="Genomic_DNA"/>
</dbReference>
<sequence>MSTHLLITVIPVSREPQSIHKTAFLTSAKAITSRNNTIRLPERENGFICRSQVDSVTSNCTAKCNDGLCILRASRDENSKKGRQGAGTKTLGMQKGVPVTASRGGMREKEKRRKDLFIIHPDFGFSTAIIMCNYLP</sequence>
<accession>A0A4C1YYT1</accession>
<feature type="region of interest" description="Disordered" evidence="1">
    <location>
        <begin position="77"/>
        <end position="106"/>
    </location>
</feature>
<proteinExistence type="predicted"/>
<protein>
    <submittedName>
        <fullName evidence="2">Uncharacterized protein</fullName>
    </submittedName>
</protein>
<evidence type="ECO:0000313" key="3">
    <source>
        <dbReference type="Proteomes" id="UP000299102"/>
    </source>
</evidence>
<reference evidence="2 3" key="1">
    <citation type="journal article" date="2019" name="Commun. Biol.">
        <title>The bagworm genome reveals a unique fibroin gene that provides high tensile strength.</title>
        <authorList>
            <person name="Kono N."/>
            <person name="Nakamura H."/>
            <person name="Ohtoshi R."/>
            <person name="Tomita M."/>
            <person name="Numata K."/>
            <person name="Arakawa K."/>
        </authorList>
    </citation>
    <scope>NUCLEOTIDE SEQUENCE [LARGE SCALE GENOMIC DNA]</scope>
</reference>
<comment type="caution">
    <text evidence="2">The sequence shown here is derived from an EMBL/GenBank/DDBJ whole genome shotgun (WGS) entry which is preliminary data.</text>
</comment>
<name>A0A4C1YYT1_EUMVA</name>
<dbReference type="AlphaFoldDB" id="A0A4C1YYT1"/>